<dbReference type="NCBIfam" id="TIGR01901">
    <property type="entry name" value="adhes_NPXG"/>
    <property type="match status" value="1"/>
</dbReference>
<evidence type="ECO:0000259" key="1">
    <source>
        <dbReference type="SMART" id="SM00912"/>
    </source>
</evidence>
<dbReference type="RefSeq" id="WP_095722017.1">
    <property type="nucleotide sequence ID" value="NZ_NTFS01000118.1"/>
</dbReference>
<reference evidence="2 3" key="1">
    <citation type="submission" date="2017-08" db="EMBL/GenBank/DDBJ databases">
        <title>Draft genome sequence of filamentous cyanobacterium Calothrix elsteri CCALA 953.</title>
        <authorList>
            <person name="Gagunashvili A.N."/>
            <person name="Elster J."/>
            <person name="Andresson O.S."/>
        </authorList>
    </citation>
    <scope>NUCLEOTIDE SEQUENCE [LARGE SCALE GENOMIC DNA]</scope>
    <source>
        <strain evidence="2 3">CCALA 953</strain>
    </source>
</reference>
<dbReference type="EMBL" id="NTFS01000118">
    <property type="protein sequence ID" value="PAX54304.1"/>
    <property type="molecule type" value="Genomic_DNA"/>
</dbReference>
<dbReference type="Gene3D" id="2.160.20.10">
    <property type="entry name" value="Single-stranded right-handed beta-helix, Pectin lyase-like"/>
    <property type="match status" value="2"/>
</dbReference>
<dbReference type="Proteomes" id="UP000218238">
    <property type="component" value="Unassembled WGS sequence"/>
</dbReference>
<feature type="domain" description="Filamentous haemagglutinin FhaB/tRNA nuclease CdiA-like TPS" evidence="1">
    <location>
        <begin position="39"/>
        <end position="150"/>
    </location>
</feature>
<dbReference type="InterPro" id="IPR012334">
    <property type="entry name" value="Pectin_lyas_fold"/>
</dbReference>
<protein>
    <submittedName>
        <fullName evidence="2">Filamentous hemagglutinin</fullName>
    </submittedName>
</protein>
<accession>A0A2A2TJ08</accession>
<dbReference type="SUPFAM" id="SSF51126">
    <property type="entry name" value="Pectin lyase-like"/>
    <property type="match status" value="2"/>
</dbReference>
<proteinExistence type="predicted"/>
<dbReference type="Pfam" id="PF05860">
    <property type="entry name" value="TPS"/>
    <property type="match status" value="1"/>
</dbReference>
<evidence type="ECO:0000313" key="2">
    <source>
        <dbReference type="EMBL" id="PAX54304.1"/>
    </source>
</evidence>
<dbReference type="AlphaFoldDB" id="A0A2A2TJ08"/>
<comment type="caution">
    <text evidence="2">The sequence shown here is derived from an EMBL/GenBank/DDBJ whole genome shotgun (WGS) entry which is preliminary data.</text>
</comment>
<sequence length="848" mass="87978">MVIYMGLVKKTAKYKLLLLYSNFSVFLGISHVCAQIIPDRTLPTNSTVTETSNTSVINGGTQVGGNLFHSFERFDIPTNTEAIFNNPTSIQNILTRVTGTNTSQINGVISSFGGANLFLINPNGIIFGENARLNIGGSFVASSANSIKFADGSNFSTVTSPTTPLLTITAPIGLGFGNIPGAIAVQGSGHDLTVTRAVTTPLNRTNNKTGLQVSLGKTLGLIGGNIALNGGKLTAASGHVELGSVDSFSEVTINPSATGFSFGYGETKGFDDIELYSRSLVDVSGTNAGSIQVFARQVSINDGSILWIQNRGTQRAGNIDVSASDRLTLTGTTSDGKIGSSLVNETIQSGGSGDVNVTTQRLEIRQGSSITSKTFNLGTSGNININAGESIRVSDFSPIDTARTSNIIALTVSTGNAGDVSVNTKNLSLFDGSSVASFTQTGSGSSGGVFVKAENIEISGVAPQGDRSTISSSSLSSGNAGRVNIDTANLSVTNGGSISSSGFSSGSAGSVTINASDFVDVHGKSGETISEIRSAIRVFNSEPVRRLLGLPDIPQGKAGDVEINARSLNISDGARGSVENLGIGDGGTLRINSNLLMLKDKASITANTKSGVGGNILIQSQGIQMLDNSNITATAQGNAGNGGNISIDTSTLVAVGNSDISANAQNSSGGRVVINATGIFGTQFRPFLTPESDITASSAAGANGVVDINSFYFDSNLVIVELPETVRQISEEITTGCKASDQNKFIITGRGGLPEDPTTVLRGETIWSDLRIPNRISLENKKPANSLPENKKPISIPDTSLNIVEANGWITDAQGRINLIVQTNPKMLIPDWRSNSSCSSFHHNSHDS</sequence>
<gene>
    <name evidence="2" type="ORF">CK510_12495</name>
</gene>
<evidence type="ECO:0000313" key="3">
    <source>
        <dbReference type="Proteomes" id="UP000218238"/>
    </source>
</evidence>
<dbReference type="InterPro" id="IPR011050">
    <property type="entry name" value="Pectin_lyase_fold/virulence"/>
</dbReference>
<dbReference type="OrthoDB" id="503558at2"/>
<keyword evidence="3" id="KW-1185">Reference proteome</keyword>
<dbReference type="SMART" id="SM00912">
    <property type="entry name" value="Haemagg_act"/>
    <property type="match status" value="1"/>
</dbReference>
<name>A0A2A2TJ08_9CYAN</name>
<dbReference type="InterPro" id="IPR008638">
    <property type="entry name" value="FhaB/CdiA-like_TPS"/>
</dbReference>
<organism evidence="2 3">
    <name type="scientific">Brunnivagina elsteri CCALA 953</name>
    <dbReference type="NCBI Taxonomy" id="987040"/>
    <lineage>
        <taxon>Bacteria</taxon>
        <taxon>Bacillati</taxon>
        <taxon>Cyanobacteriota</taxon>
        <taxon>Cyanophyceae</taxon>
        <taxon>Nostocales</taxon>
        <taxon>Calotrichaceae</taxon>
        <taxon>Brunnivagina</taxon>
    </lineage>
</organism>